<dbReference type="AlphaFoldDB" id="A0A2A5KPV2"/>
<evidence type="ECO:0000313" key="2">
    <source>
        <dbReference type="Proteomes" id="UP000218807"/>
    </source>
</evidence>
<reference evidence="1 2" key="1">
    <citation type="submission" date="2017-09" db="EMBL/GenBank/DDBJ databases">
        <title>Comparative genomics of rhizobia isolated from Phaseolus vulgaris in China.</title>
        <authorList>
            <person name="Tong W."/>
        </authorList>
    </citation>
    <scope>NUCLEOTIDE SEQUENCE [LARGE SCALE GENOMIC DNA]</scope>
    <source>
        <strain evidence="1 2">L101</strain>
    </source>
</reference>
<organism evidence="1 2">
    <name type="scientific">Rhizobium sophoriradicis</name>
    <dbReference type="NCBI Taxonomy" id="1535245"/>
    <lineage>
        <taxon>Bacteria</taxon>
        <taxon>Pseudomonadati</taxon>
        <taxon>Pseudomonadota</taxon>
        <taxon>Alphaproteobacteria</taxon>
        <taxon>Hyphomicrobiales</taxon>
        <taxon>Rhizobiaceae</taxon>
        <taxon>Rhizobium/Agrobacterium group</taxon>
        <taxon>Rhizobium</taxon>
    </lineage>
</organism>
<dbReference type="InterPro" id="IPR029063">
    <property type="entry name" value="SAM-dependent_MTases_sf"/>
</dbReference>
<dbReference type="Gene3D" id="3.40.50.150">
    <property type="entry name" value="Vaccinia Virus protein VP39"/>
    <property type="match status" value="1"/>
</dbReference>
<dbReference type="InterPro" id="IPR008884">
    <property type="entry name" value="TylF_MeTrfase"/>
</dbReference>
<dbReference type="Pfam" id="PF05711">
    <property type="entry name" value="TylF"/>
    <property type="match status" value="1"/>
</dbReference>
<keyword evidence="2" id="KW-1185">Reference proteome</keyword>
<protein>
    <recommendedName>
        <fullName evidence="3">Class I SAM-dependent methyltransferase</fullName>
    </recommendedName>
</protein>
<accession>A0A2A5KPV2</accession>
<dbReference type="Proteomes" id="UP000218807">
    <property type="component" value="Unassembled WGS sequence"/>
</dbReference>
<evidence type="ECO:0000313" key="1">
    <source>
        <dbReference type="EMBL" id="PCK78981.1"/>
    </source>
</evidence>
<gene>
    <name evidence="1" type="ORF">CPT34_21715</name>
</gene>
<sequence>MSHESTTISYSPSTSIDARHKIFELQKTYPATPEEKERSPGLFLRGSLLARILAIRDIYVQIVDIPGSILDIGTWRGQTAVLCENLRAIYEPLHLNRRIACFDTFEGYVGFSDKDAPSELHRDGTYGVGGEEYAVYLDELLKLHEQSNAMGNNFGKHKVIKGNCRETIPQYFSENPHEFVALAFFDVNSYQPSLEAFEAVWQRMVPGGIAAFWQLTRNVIPAEGRVYAEDIIGRYGHSLHRCPTYPGLCYLKKI</sequence>
<comment type="caution">
    <text evidence="1">The sequence shown here is derived from an EMBL/GenBank/DDBJ whole genome shotgun (WGS) entry which is preliminary data.</text>
</comment>
<dbReference type="RefSeq" id="WP_096763993.1">
    <property type="nucleotide sequence ID" value="NZ_NXDM01000023.1"/>
</dbReference>
<evidence type="ECO:0008006" key="3">
    <source>
        <dbReference type="Google" id="ProtNLM"/>
    </source>
</evidence>
<name>A0A2A5KPV2_9HYPH</name>
<dbReference type="EMBL" id="NXDM01000023">
    <property type="protein sequence ID" value="PCK78981.1"/>
    <property type="molecule type" value="Genomic_DNA"/>
</dbReference>
<proteinExistence type="predicted"/>